<evidence type="ECO:0000313" key="1">
    <source>
        <dbReference type="EMBL" id="GGJ78157.1"/>
    </source>
</evidence>
<dbReference type="SUPFAM" id="SSF56059">
    <property type="entry name" value="Glutathione synthetase ATP-binding domain-like"/>
    <property type="match status" value="1"/>
</dbReference>
<dbReference type="EMBL" id="BMMD01000007">
    <property type="protein sequence ID" value="GGJ78157.1"/>
    <property type="molecule type" value="Genomic_DNA"/>
</dbReference>
<keyword evidence="2" id="KW-1185">Reference proteome</keyword>
<dbReference type="InterPro" id="IPR053191">
    <property type="entry name" value="DcsG_Biosynth_Enzyme"/>
</dbReference>
<reference evidence="1" key="2">
    <citation type="submission" date="2020-09" db="EMBL/GenBank/DDBJ databases">
        <authorList>
            <person name="Sun Q."/>
            <person name="Zhou Y."/>
        </authorList>
    </citation>
    <scope>NUCLEOTIDE SEQUENCE</scope>
    <source>
        <strain evidence="1">CGMCC 1.8984</strain>
    </source>
</reference>
<dbReference type="RefSeq" id="WP_188742868.1">
    <property type="nucleotide sequence ID" value="NZ_BAABFW010000018.1"/>
</dbReference>
<reference evidence="1" key="1">
    <citation type="journal article" date="2014" name="Int. J. Syst. Evol. Microbiol.">
        <title>Complete genome sequence of Corynebacterium casei LMG S-19264T (=DSM 44701T), isolated from a smear-ripened cheese.</title>
        <authorList>
            <consortium name="US DOE Joint Genome Institute (JGI-PGF)"/>
            <person name="Walter F."/>
            <person name="Albersmeier A."/>
            <person name="Kalinowski J."/>
            <person name="Ruckert C."/>
        </authorList>
    </citation>
    <scope>NUCLEOTIDE SEQUENCE</scope>
    <source>
        <strain evidence="1">CGMCC 1.8984</strain>
    </source>
</reference>
<dbReference type="PANTHER" id="PTHR39217:SF1">
    <property type="entry name" value="GLUTATHIONE SYNTHETASE"/>
    <property type="match status" value="1"/>
</dbReference>
<gene>
    <name evidence="1" type="ORF">GCM10011372_15630</name>
</gene>
<sequence>MRVAVLRCRRLPRFVTWEIHDVDALFSDDRLLIAAFEALGVDAESVAWADADVDWDDFDVAVIRSTWDYIDETGEFLDILAAIEASSCALFNSAAVARWNAEKGYLLDLERWGVPIVPTLRASAAARAEVLEAVARAGWRDLVLKPVIGAGAMDVRRLPAAELARAFEVLEPGRELLVQPLAGAVMTEGEWSVIFIDGRRSHVLRKTPASGDFRAHGIYGGSVAPDRLPAEDLADVDAMLACIPFELLYARFDLLRVDGRLAVLELEAIEPMLYLDRAPGSADRLARAIVTRHSMA</sequence>
<protein>
    <submittedName>
        <fullName evidence="1">ATP-grasp domain-containing protein</fullName>
    </submittedName>
</protein>
<dbReference type="AlphaFoldDB" id="A0A917PH88"/>
<dbReference type="Proteomes" id="UP000636956">
    <property type="component" value="Unassembled WGS sequence"/>
</dbReference>
<evidence type="ECO:0000313" key="2">
    <source>
        <dbReference type="Proteomes" id="UP000636956"/>
    </source>
</evidence>
<comment type="caution">
    <text evidence="1">The sequence shown here is derived from an EMBL/GenBank/DDBJ whole genome shotgun (WGS) entry which is preliminary data.</text>
</comment>
<organism evidence="1 2">
    <name type="scientific">Agromyces bauzanensis</name>
    <dbReference type="NCBI Taxonomy" id="1308924"/>
    <lineage>
        <taxon>Bacteria</taxon>
        <taxon>Bacillati</taxon>
        <taxon>Actinomycetota</taxon>
        <taxon>Actinomycetes</taxon>
        <taxon>Micrococcales</taxon>
        <taxon>Microbacteriaceae</taxon>
        <taxon>Agromyces</taxon>
    </lineage>
</organism>
<dbReference type="PANTHER" id="PTHR39217">
    <property type="match status" value="1"/>
</dbReference>
<accession>A0A917PH88</accession>
<name>A0A917PH88_9MICO</name>
<proteinExistence type="predicted"/>